<accession>A0A212LVJ9</accession>
<gene>
    <name evidence="2" type="ORF">KL86SPO_40030</name>
</gene>
<evidence type="ECO:0000259" key="1">
    <source>
        <dbReference type="Pfam" id="PF02514"/>
    </source>
</evidence>
<organism evidence="2">
    <name type="scientific">uncultured Sporomusa sp</name>
    <dbReference type="NCBI Taxonomy" id="307249"/>
    <lineage>
        <taxon>Bacteria</taxon>
        <taxon>Bacillati</taxon>
        <taxon>Bacillota</taxon>
        <taxon>Negativicutes</taxon>
        <taxon>Selenomonadales</taxon>
        <taxon>Sporomusaceae</taxon>
        <taxon>Sporomusa</taxon>
        <taxon>environmental samples</taxon>
    </lineage>
</organism>
<dbReference type="NCBIfam" id="TIGR02257">
    <property type="entry name" value="cobalto_cobN"/>
    <property type="match status" value="1"/>
</dbReference>
<reference evidence="2" key="1">
    <citation type="submission" date="2016-08" db="EMBL/GenBank/DDBJ databases">
        <authorList>
            <person name="Seilhamer J.J."/>
        </authorList>
    </citation>
    <scope>NUCLEOTIDE SEQUENCE</scope>
    <source>
        <strain evidence="2">86</strain>
    </source>
</reference>
<protein>
    <recommendedName>
        <fullName evidence="1">CobN/magnesium chelatase domain-containing protein</fullName>
    </recommendedName>
</protein>
<evidence type="ECO:0000313" key="2">
    <source>
        <dbReference type="EMBL" id="SCM81546.1"/>
    </source>
</evidence>
<dbReference type="CDD" id="cd10150">
    <property type="entry name" value="CobN_like"/>
    <property type="match status" value="1"/>
</dbReference>
<proteinExistence type="predicted"/>
<dbReference type="GO" id="GO:0051116">
    <property type="term" value="F:cobaltochelatase activity"/>
    <property type="evidence" value="ECO:0007669"/>
    <property type="project" value="InterPro"/>
</dbReference>
<dbReference type="InterPro" id="IPR003672">
    <property type="entry name" value="CobN/Mg_chltase"/>
</dbReference>
<dbReference type="RefSeq" id="WP_075753279.1">
    <property type="nucleotide sequence ID" value="NZ_LT608335.1"/>
</dbReference>
<dbReference type="GO" id="GO:0009236">
    <property type="term" value="P:cobalamin biosynthetic process"/>
    <property type="evidence" value="ECO:0007669"/>
    <property type="project" value="InterPro"/>
</dbReference>
<sequence length="1240" mass="137080">MLTIFTNVERQCKMLQQAGAYLAAKTLGLPEIRSIYFDDSTAWSKQVSALLKASDIVIFLWQGPVYPCELANKALSFLKNEGKTAYAFMSTADSAANTISGFADGEVQQIRDYILCSGSSNYQNFLLRLANKTGRGIWACQPPQELVWQGIYHPAAPAVLLATDDYLAALCPQNRPLVGLLFSRESWIWQDTAYIDALIRELDVRGFGALPVFGLWEDNQALNAAGISQAVERFFYHQGQVVVSAVINTFKVGLTLSRQNRPGFFTRLNVPVIQAYNLLRPECEWRQGFTGMNPVELSVNVVQPEFDGVIHGGVVSGKEADSQGISRYLPVSERVVALADKAKKWASLHYSGNAEKKIAIIFHNYPPTNASIGSAQGLDSPESVAALLRVMAAKGYHIDSLPANGRQLLEDLLTGVTNDRRFLTDEQIGQAVGKVGKGDYKIWFDSLDPSVREELTAEWGLPPGDVFFANDSLIVPGRLNGNILITLQPPRGFGEDPNKIIHSPTCPPPHHYLAFYAWIREVWQADAVIHVGTHGSLEWLPGKNAGLSHCCYPELALQDLPNIYPYYVTIVGEGIQAKRRGAACLIGHLCPPMSHADTYEELAELEELLQEYAHYKDTQPANAALVGEQLASKIAALHLEEDLPRQTGQPLADYILRVHAYLETLKHMQIRTGLHVLGKAPQDEVLTEFILALTRVDNGAVPSLPQVIAKAAYGYDYYQLLEKSGELLSDGSRSYASVIDEIWATCKAAVVCLQDNGFSEQGIAAVFMLPEVQALELAGTVVEELKAVLTYICQELSVKLAATVHEITNTLRALNGEYVEPGPGGAPSNGRADILPTGRNFYGVDPNNLPTPTAWQLGQTLADQVITRYITEEGEYPESIGIVLWSDSNMRTNGQCIAELLCLMGVRPVWQKGSRRVIGLEVIELEELKRPRIDVMARVSGLFRDTLFSAIQLMEQATALVAGLDEPEDMNFVKKHIMADSAALAGQGMDEKTAWQQASCRIFGCPPGGYGAGVAALIEAKNWSSIHDIADVYVRWGAHAYGSRQQGEFLPRLFRQNLGRLAITIKNIDNHEVHLLNSDDFNAYCGGMNAAVRSIRGKAPRCYIGDSADQSHTQTKSLDEEFRRVLRGESLNPKFIESMKKHGYKGAADLAALVGHCYGWDATSEVMRDWMYENLAEKFALDGKMQEWMTAVNPWALQRIAEKLLEAERRGMWEAKPETKKELENLYLSIEGELEDRADQ</sequence>
<dbReference type="EMBL" id="FMJE01000004">
    <property type="protein sequence ID" value="SCM81546.1"/>
    <property type="molecule type" value="Genomic_DNA"/>
</dbReference>
<dbReference type="AlphaFoldDB" id="A0A212LVJ9"/>
<dbReference type="InterPro" id="IPR011953">
    <property type="entry name" value="Cobalto_CobN"/>
</dbReference>
<feature type="domain" description="CobN/magnesium chelatase" evidence="1">
    <location>
        <begin position="112"/>
        <end position="1219"/>
    </location>
</feature>
<dbReference type="Pfam" id="PF02514">
    <property type="entry name" value="CobN-Mg_chel"/>
    <property type="match status" value="1"/>
</dbReference>
<dbReference type="PANTHER" id="PTHR44119">
    <property type="entry name" value="MAGNESIUM-CHELATASE SUBUNIT CHLH, CHLOROPLASTIC"/>
    <property type="match status" value="1"/>
</dbReference>
<name>A0A212LVJ9_9FIRM</name>
<dbReference type="PANTHER" id="PTHR44119:SF4">
    <property type="entry name" value="AEROBIC COBALTOCHELATASE SUBUNIT COBN"/>
    <property type="match status" value="1"/>
</dbReference>